<dbReference type="EMBL" id="JBDJPC010000003">
    <property type="protein sequence ID" value="KAL1509939.1"/>
    <property type="molecule type" value="Genomic_DNA"/>
</dbReference>
<protein>
    <submittedName>
        <fullName evidence="1">Uncharacterized protein</fullName>
    </submittedName>
</protein>
<dbReference type="Proteomes" id="UP001566132">
    <property type="component" value="Unassembled WGS sequence"/>
</dbReference>
<keyword evidence="2" id="KW-1185">Reference proteome</keyword>
<name>A0ABD1F3W7_HYPHA</name>
<accession>A0ABD1F3W7</accession>
<comment type="caution">
    <text evidence="1">The sequence shown here is derived from an EMBL/GenBank/DDBJ whole genome shotgun (WGS) entry which is preliminary data.</text>
</comment>
<reference evidence="1 2" key="1">
    <citation type="submission" date="2024-05" db="EMBL/GenBank/DDBJ databases">
        <title>Genetic variation in Jamaican populations of the coffee berry borer (Hypothenemus hampei).</title>
        <authorList>
            <person name="Errbii M."/>
            <person name="Myrie A."/>
        </authorList>
    </citation>
    <scope>NUCLEOTIDE SEQUENCE [LARGE SCALE GENOMIC DNA]</scope>
    <source>
        <strain evidence="1">JA-Hopewell-2020-01-JO</strain>
        <tissue evidence="1">Whole body</tissue>
    </source>
</reference>
<gene>
    <name evidence="1" type="ORF">ABEB36_004603</name>
</gene>
<evidence type="ECO:0000313" key="1">
    <source>
        <dbReference type="EMBL" id="KAL1509939.1"/>
    </source>
</evidence>
<sequence length="112" mass="13026">MNLNPINSVCRITPQKLVRSLQELTLEVPEEILSYKRVSGKFGLEILELKESIAVLLQRVTDAIAPYVDALKGYCIVFHGTRQFNNHYYHHQQADFEILEPLEIDNIFRQKL</sequence>
<proteinExistence type="predicted"/>
<evidence type="ECO:0000313" key="2">
    <source>
        <dbReference type="Proteomes" id="UP001566132"/>
    </source>
</evidence>
<dbReference type="AlphaFoldDB" id="A0ABD1F3W7"/>
<organism evidence="1 2">
    <name type="scientific">Hypothenemus hampei</name>
    <name type="common">Coffee berry borer</name>
    <dbReference type="NCBI Taxonomy" id="57062"/>
    <lineage>
        <taxon>Eukaryota</taxon>
        <taxon>Metazoa</taxon>
        <taxon>Ecdysozoa</taxon>
        <taxon>Arthropoda</taxon>
        <taxon>Hexapoda</taxon>
        <taxon>Insecta</taxon>
        <taxon>Pterygota</taxon>
        <taxon>Neoptera</taxon>
        <taxon>Endopterygota</taxon>
        <taxon>Coleoptera</taxon>
        <taxon>Polyphaga</taxon>
        <taxon>Cucujiformia</taxon>
        <taxon>Curculionidae</taxon>
        <taxon>Scolytinae</taxon>
        <taxon>Hypothenemus</taxon>
    </lineage>
</organism>